<dbReference type="eggNOG" id="COG1191">
    <property type="taxonomic scope" value="Bacteria"/>
</dbReference>
<keyword evidence="8" id="KW-0966">Cell projection</keyword>
<dbReference type="InterPro" id="IPR000943">
    <property type="entry name" value="RNA_pol_sigma70"/>
</dbReference>
<dbReference type="Gene3D" id="1.10.1740.10">
    <property type="match status" value="1"/>
</dbReference>
<evidence type="ECO:0000256" key="4">
    <source>
        <dbReference type="ARBA" id="ARBA00023163"/>
    </source>
</evidence>
<keyword evidence="1 5" id="KW-0805">Transcription regulation</keyword>
<keyword evidence="2 5" id="KW-0731">Sigma factor</keyword>
<dbReference type="RefSeq" id="WP_018661681.1">
    <property type="nucleotide sequence ID" value="NZ_HF952018.1"/>
</dbReference>
<evidence type="ECO:0000256" key="3">
    <source>
        <dbReference type="ARBA" id="ARBA00023125"/>
    </source>
</evidence>
<dbReference type="InterPro" id="IPR013325">
    <property type="entry name" value="RNA_pol_sigma_r2"/>
</dbReference>
<dbReference type="GO" id="GO:0016987">
    <property type="term" value="F:sigma factor activity"/>
    <property type="evidence" value="ECO:0007669"/>
    <property type="project" value="UniProtKB-KW"/>
</dbReference>
<accession>R7RP86</accession>
<dbReference type="CDD" id="cd06171">
    <property type="entry name" value="Sigma70_r4"/>
    <property type="match status" value="1"/>
</dbReference>
<dbReference type="InterPro" id="IPR014284">
    <property type="entry name" value="RNA_pol_sigma-70_dom"/>
</dbReference>
<keyword evidence="3 5" id="KW-0238">DNA-binding</keyword>
<keyword evidence="4 5" id="KW-0804">Transcription</keyword>
<evidence type="ECO:0000259" key="7">
    <source>
        <dbReference type="PROSITE" id="PS00716"/>
    </source>
</evidence>
<dbReference type="PANTHER" id="PTHR30385:SF7">
    <property type="entry name" value="RNA POLYMERASE SIGMA FACTOR FLIA"/>
    <property type="match status" value="1"/>
</dbReference>
<comment type="caution">
    <text evidence="8">The sequence shown here is derived from an EMBL/GenBank/DDBJ whole genome shotgun (WGS) entry which is preliminary data.</text>
</comment>
<dbReference type="HOGENOM" id="CLU_014793_8_1_9"/>
<evidence type="ECO:0000313" key="9">
    <source>
        <dbReference type="Proteomes" id="UP000014923"/>
    </source>
</evidence>
<dbReference type="GO" id="GO:0006352">
    <property type="term" value="P:DNA-templated transcription initiation"/>
    <property type="evidence" value="ECO:0007669"/>
    <property type="project" value="InterPro"/>
</dbReference>
<dbReference type="NCBIfam" id="NF005413">
    <property type="entry name" value="PRK06986.1"/>
    <property type="match status" value="1"/>
</dbReference>
<comment type="similarity">
    <text evidence="5">Belongs to the sigma-70 factor family.</text>
</comment>
<dbReference type="InterPro" id="IPR013324">
    <property type="entry name" value="RNA_pol_sigma_r3/r4-like"/>
</dbReference>
<feature type="domain" description="RNA polymerase sigma-70" evidence="6">
    <location>
        <begin position="40"/>
        <end position="53"/>
    </location>
</feature>
<dbReference type="PIRSF" id="PIRSF000770">
    <property type="entry name" value="RNA_pol_sigma-SigE/K"/>
    <property type="match status" value="1"/>
</dbReference>
<sequence>MKCYKQFDEREEMIIRYLPFVKYIASRLIIGTPPGIEFDDLVSYGIIGLIDAIEKYDPSKGIKFETYATLRIKGAIIDELRKISWMPKSAFSKLTQLNLAREKLEAKLNREPTEKELAEYLGVSVNEIRSTESYINYLSVVSLEDIFYKSDDEDIHFKNMIENENSPQPDKVLEEEEKVLMLKKAIDMLPEKDKLILQLYYYEKLTLKEIGKVLEITESRVSQLHSRAIVRLRENLKKLSYLE</sequence>
<dbReference type="InterPro" id="IPR007624">
    <property type="entry name" value="RNA_pol_sigma70_r3"/>
</dbReference>
<dbReference type="PROSITE" id="PS00716">
    <property type="entry name" value="SIGMA70_2"/>
    <property type="match status" value="1"/>
</dbReference>
<evidence type="ECO:0000259" key="6">
    <source>
        <dbReference type="PROSITE" id="PS00715"/>
    </source>
</evidence>
<dbReference type="GO" id="GO:0003677">
    <property type="term" value="F:DNA binding"/>
    <property type="evidence" value="ECO:0007669"/>
    <property type="project" value="UniProtKB-KW"/>
</dbReference>
<keyword evidence="8" id="KW-0969">Cilium</keyword>
<dbReference type="Pfam" id="PF04539">
    <property type="entry name" value="Sigma70_r3"/>
    <property type="match status" value="1"/>
</dbReference>
<comment type="function">
    <text evidence="5">Sigma factors are initiation factors that promote the attachment of RNA polymerase to specific initiation sites and are then released.</text>
</comment>
<keyword evidence="8" id="KW-0282">Flagellum</keyword>
<gene>
    <name evidence="8" type="ORF">TCEL_01916</name>
</gene>
<evidence type="ECO:0000256" key="2">
    <source>
        <dbReference type="ARBA" id="ARBA00023082"/>
    </source>
</evidence>
<dbReference type="OrthoDB" id="9799825at2"/>
<evidence type="ECO:0000313" key="8">
    <source>
        <dbReference type="EMBL" id="CDF58002.1"/>
    </source>
</evidence>
<dbReference type="SUPFAM" id="SSF88659">
    <property type="entry name" value="Sigma3 and sigma4 domains of RNA polymerase sigma factors"/>
    <property type="match status" value="2"/>
</dbReference>
<dbReference type="NCBIfam" id="TIGR02479">
    <property type="entry name" value="FliA_WhiG"/>
    <property type="match status" value="1"/>
</dbReference>
<dbReference type="GO" id="GO:0003899">
    <property type="term" value="F:DNA-directed RNA polymerase activity"/>
    <property type="evidence" value="ECO:0007669"/>
    <property type="project" value="InterPro"/>
</dbReference>
<dbReference type="Proteomes" id="UP000014923">
    <property type="component" value="Unassembled WGS sequence"/>
</dbReference>
<dbReference type="Pfam" id="PF04542">
    <property type="entry name" value="Sigma70_r2"/>
    <property type="match status" value="1"/>
</dbReference>
<keyword evidence="9" id="KW-1185">Reference proteome</keyword>
<reference evidence="8" key="1">
    <citation type="submission" date="2013-03" db="EMBL/GenBank/DDBJ databases">
        <title>Draft genome sequence of the hydrogen-ethanol-producing anaerobic alkalithermophilic Caloramator celere.</title>
        <authorList>
            <person name="Ciranna A."/>
            <person name="Larjo A."/>
            <person name="Kivisto A."/>
            <person name="Santala V."/>
            <person name="Roos C."/>
            <person name="Karp M."/>
        </authorList>
    </citation>
    <scope>NUCLEOTIDE SEQUENCE [LARGE SCALE GENOMIC DNA]</scope>
    <source>
        <strain evidence="8">DSM 8682</strain>
    </source>
</reference>
<dbReference type="Gene3D" id="1.20.140.160">
    <property type="match status" value="1"/>
</dbReference>
<evidence type="ECO:0000256" key="5">
    <source>
        <dbReference type="RuleBase" id="RU362124"/>
    </source>
</evidence>
<proteinExistence type="inferred from homology"/>
<name>R7RP86_9CLOT</name>
<protein>
    <recommendedName>
        <fullName evidence="5">RNA polymerase sigma factor</fullName>
    </recommendedName>
</protein>
<dbReference type="EMBL" id="CAVN010000093">
    <property type="protein sequence ID" value="CDF58002.1"/>
    <property type="molecule type" value="Genomic_DNA"/>
</dbReference>
<dbReference type="InterPro" id="IPR007630">
    <property type="entry name" value="RNA_pol_sigma70_r4"/>
</dbReference>
<dbReference type="Pfam" id="PF04545">
    <property type="entry name" value="Sigma70_r4"/>
    <property type="match status" value="1"/>
</dbReference>
<dbReference type="PROSITE" id="PS00715">
    <property type="entry name" value="SIGMA70_1"/>
    <property type="match status" value="1"/>
</dbReference>
<evidence type="ECO:0000256" key="1">
    <source>
        <dbReference type="ARBA" id="ARBA00023015"/>
    </source>
</evidence>
<feature type="domain" description="RNA polymerase sigma-70" evidence="7">
    <location>
        <begin position="206"/>
        <end position="232"/>
    </location>
</feature>
<dbReference type="NCBIfam" id="TIGR02937">
    <property type="entry name" value="sigma70-ECF"/>
    <property type="match status" value="1"/>
</dbReference>
<organism evidence="8 9">
    <name type="scientific">Thermobrachium celere DSM 8682</name>
    <dbReference type="NCBI Taxonomy" id="941824"/>
    <lineage>
        <taxon>Bacteria</taxon>
        <taxon>Bacillati</taxon>
        <taxon>Bacillota</taxon>
        <taxon>Clostridia</taxon>
        <taxon>Eubacteriales</taxon>
        <taxon>Clostridiaceae</taxon>
        <taxon>Thermobrachium</taxon>
    </lineage>
</organism>
<dbReference type="PRINTS" id="PR00046">
    <property type="entry name" value="SIGMA70FCT"/>
</dbReference>
<dbReference type="AlphaFoldDB" id="R7RP86"/>
<dbReference type="InterPro" id="IPR007627">
    <property type="entry name" value="RNA_pol_sigma70_r2"/>
</dbReference>
<dbReference type="PANTHER" id="PTHR30385">
    <property type="entry name" value="SIGMA FACTOR F FLAGELLAR"/>
    <property type="match status" value="1"/>
</dbReference>
<dbReference type="InterPro" id="IPR012845">
    <property type="entry name" value="RNA_pol_sigma_FliA_WhiG"/>
</dbReference>
<dbReference type="SUPFAM" id="SSF88946">
    <property type="entry name" value="Sigma2 domain of RNA polymerase sigma factors"/>
    <property type="match status" value="1"/>
</dbReference>